<dbReference type="RefSeq" id="WP_188674409.1">
    <property type="nucleotide sequence ID" value="NZ_BMGP01000002.1"/>
</dbReference>
<comment type="caution">
    <text evidence="4">The sequence shown here is derived from an EMBL/GenBank/DDBJ whole genome shotgun (WGS) entry which is preliminary data.</text>
</comment>
<evidence type="ECO:0000256" key="2">
    <source>
        <dbReference type="SAM" id="Phobius"/>
    </source>
</evidence>
<proteinExistence type="predicted"/>
<sequence length="480" mass="50910">MRAVLAKAGARLPRLTTRGWAFVCVGVALFVLMNVSQHREFAFVALFVVALPVLGALGVLLYSLPFTVERRFSPELAAAGTEVTVRVIVRNWGSLSGPAGMWVDGVAVPLQAAPPALFERIRPFRSSATEAPVPVVLSYELAASHRGEHPVGPFTVLITDPFGMAVGRKRVGGTDVLVVTPSTVALPHGALRLASGSGSAQQSRQLGGGGEHDVISRKYQTGDSMRRVNWSATARFGELMVRQDDQQNDQHAVVVLDSALSSYRELKSHRELRSHRARSDAVHTDAGHTDSVHTDSVHTDAAPFSPEFEWAVSMAASIGLHLLGEGFHVRVVDSADALGTDTHGASAGRTTSDGARFEPNNGDEGLLLHASKSRLIEAYNVDFRPTLNHSESSAGDLPPMFAVVGRLSPASAHSLAGSARFASSAVAVIVMDATASTQAPDWALEVRDELEAGGWAAQFVTSADAPSAVWGSVDGERLVL</sequence>
<feature type="transmembrane region" description="Helical" evidence="2">
    <location>
        <begin position="20"/>
        <end position="36"/>
    </location>
</feature>
<organism evidence="4 5">
    <name type="scientific">Subtercola lobariae</name>
    <dbReference type="NCBI Taxonomy" id="1588641"/>
    <lineage>
        <taxon>Bacteria</taxon>
        <taxon>Bacillati</taxon>
        <taxon>Actinomycetota</taxon>
        <taxon>Actinomycetes</taxon>
        <taxon>Micrococcales</taxon>
        <taxon>Microbacteriaceae</taxon>
        <taxon>Subtercola</taxon>
    </lineage>
</organism>
<feature type="region of interest" description="Disordered" evidence="1">
    <location>
        <begin position="339"/>
        <end position="359"/>
    </location>
</feature>
<accession>A0A917B3J1</accession>
<feature type="region of interest" description="Disordered" evidence="1">
    <location>
        <begin position="267"/>
        <end position="297"/>
    </location>
</feature>
<feature type="domain" description="DUF58" evidence="3">
    <location>
        <begin position="216"/>
        <end position="262"/>
    </location>
</feature>
<dbReference type="EMBL" id="BMGP01000002">
    <property type="protein sequence ID" value="GGF17204.1"/>
    <property type="molecule type" value="Genomic_DNA"/>
</dbReference>
<gene>
    <name evidence="4" type="ORF">GCM10011399_08660</name>
</gene>
<feature type="compositionally biased region" description="Low complexity" evidence="1">
    <location>
        <begin position="195"/>
        <end position="205"/>
    </location>
</feature>
<protein>
    <submittedName>
        <fullName evidence="4">Membrane protein</fullName>
    </submittedName>
</protein>
<reference evidence="4 5" key="1">
    <citation type="journal article" date="2014" name="Int. J. Syst. Evol. Microbiol.">
        <title>Complete genome sequence of Corynebacterium casei LMG S-19264T (=DSM 44701T), isolated from a smear-ripened cheese.</title>
        <authorList>
            <consortium name="US DOE Joint Genome Institute (JGI-PGF)"/>
            <person name="Walter F."/>
            <person name="Albersmeier A."/>
            <person name="Kalinowski J."/>
            <person name="Ruckert C."/>
        </authorList>
    </citation>
    <scope>NUCLEOTIDE SEQUENCE [LARGE SCALE GENOMIC DNA]</scope>
    <source>
        <strain evidence="4 5">CGMCC 1.12976</strain>
    </source>
</reference>
<dbReference type="PANTHER" id="PTHR34351:SF1">
    <property type="entry name" value="SLR1927 PROTEIN"/>
    <property type="match status" value="1"/>
</dbReference>
<evidence type="ECO:0000313" key="4">
    <source>
        <dbReference type="EMBL" id="GGF17204.1"/>
    </source>
</evidence>
<keyword evidence="2" id="KW-0812">Transmembrane</keyword>
<dbReference type="Proteomes" id="UP000598775">
    <property type="component" value="Unassembled WGS sequence"/>
</dbReference>
<evidence type="ECO:0000256" key="1">
    <source>
        <dbReference type="SAM" id="MobiDB-lite"/>
    </source>
</evidence>
<dbReference type="AlphaFoldDB" id="A0A917B3J1"/>
<evidence type="ECO:0000313" key="5">
    <source>
        <dbReference type="Proteomes" id="UP000598775"/>
    </source>
</evidence>
<dbReference type="PANTHER" id="PTHR34351">
    <property type="entry name" value="SLR1927 PROTEIN-RELATED"/>
    <property type="match status" value="1"/>
</dbReference>
<keyword evidence="5" id="KW-1185">Reference proteome</keyword>
<feature type="transmembrane region" description="Helical" evidence="2">
    <location>
        <begin position="42"/>
        <end position="64"/>
    </location>
</feature>
<feature type="compositionally biased region" description="Basic and acidic residues" evidence="1">
    <location>
        <begin position="277"/>
        <end position="297"/>
    </location>
</feature>
<evidence type="ECO:0000259" key="3">
    <source>
        <dbReference type="Pfam" id="PF01882"/>
    </source>
</evidence>
<keyword evidence="2" id="KW-0472">Membrane</keyword>
<dbReference type="InterPro" id="IPR002881">
    <property type="entry name" value="DUF58"/>
</dbReference>
<name>A0A917B3J1_9MICO</name>
<keyword evidence="2" id="KW-1133">Transmembrane helix</keyword>
<feature type="region of interest" description="Disordered" evidence="1">
    <location>
        <begin position="195"/>
        <end position="215"/>
    </location>
</feature>
<dbReference type="Pfam" id="PF01882">
    <property type="entry name" value="DUF58"/>
    <property type="match status" value="1"/>
</dbReference>